<gene>
    <name evidence="2" type="ORF">EVAR_74420_1</name>
</gene>
<dbReference type="Proteomes" id="UP000299102">
    <property type="component" value="Unassembled WGS sequence"/>
</dbReference>
<dbReference type="EMBL" id="BGZK01000004">
    <property type="protein sequence ID" value="GBP00143.1"/>
    <property type="molecule type" value="Genomic_DNA"/>
</dbReference>
<feature type="region of interest" description="Disordered" evidence="1">
    <location>
        <begin position="80"/>
        <end position="104"/>
    </location>
</feature>
<organism evidence="2 3">
    <name type="scientific">Eumeta variegata</name>
    <name type="common">Bagworm moth</name>
    <name type="synonym">Eumeta japonica</name>
    <dbReference type="NCBI Taxonomy" id="151549"/>
    <lineage>
        <taxon>Eukaryota</taxon>
        <taxon>Metazoa</taxon>
        <taxon>Ecdysozoa</taxon>
        <taxon>Arthropoda</taxon>
        <taxon>Hexapoda</taxon>
        <taxon>Insecta</taxon>
        <taxon>Pterygota</taxon>
        <taxon>Neoptera</taxon>
        <taxon>Endopterygota</taxon>
        <taxon>Lepidoptera</taxon>
        <taxon>Glossata</taxon>
        <taxon>Ditrysia</taxon>
        <taxon>Tineoidea</taxon>
        <taxon>Psychidae</taxon>
        <taxon>Oiketicinae</taxon>
        <taxon>Eumeta</taxon>
    </lineage>
</organism>
<feature type="compositionally biased region" description="Basic and acidic residues" evidence="1">
    <location>
        <begin position="88"/>
        <end position="98"/>
    </location>
</feature>
<evidence type="ECO:0000256" key="1">
    <source>
        <dbReference type="SAM" id="MobiDB-lite"/>
    </source>
</evidence>
<evidence type="ECO:0000313" key="2">
    <source>
        <dbReference type="EMBL" id="GBP00143.1"/>
    </source>
</evidence>
<keyword evidence="3" id="KW-1185">Reference proteome</keyword>
<dbReference type="AlphaFoldDB" id="A0A4C1SD95"/>
<sequence length="104" mass="12190">MAREYWRAETYWDNYEPYRVQNSATDCWLTIRQRDELAAVAALICLHIEDIITNQLDGVEEHRDEEAHVKLSASDFVDSSTFVNDPRPASDECERLKDQTPTWK</sequence>
<protein>
    <submittedName>
        <fullName evidence="2">Uncharacterized protein</fullName>
    </submittedName>
</protein>
<name>A0A4C1SD95_EUMVA</name>
<proteinExistence type="predicted"/>
<comment type="caution">
    <text evidence="2">The sequence shown here is derived from an EMBL/GenBank/DDBJ whole genome shotgun (WGS) entry which is preliminary data.</text>
</comment>
<evidence type="ECO:0000313" key="3">
    <source>
        <dbReference type="Proteomes" id="UP000299102"/>
    </source>
</evidence>
<accession>A0A4C1SD95</accession>
<reference evidence="2 3" key="1">
    <citation type="journal article" date="2019" name="Commun. Biol.">
        <title>The bagworm genome reveals a unique fibroin gene that provides high tensile strength.</title>
        <authorList>
            <person name="Kono N."/>
            <person name="Nakamura H."/>
            <person name="Ohtoshi R."/>
            <person name="Tomita M."/>
            <person name="Numata K."/>
            <person name="Arakawa K."/>
        </authorList>
    </citation>
    <scope>NUCLEOTIDE SEQUENCE [LARGE SCALE GENOMIC DNA]</scope>
</reference>